<evidence type="ECO:0000313" key="2">
    <source>
        <dbReference type="Proteomes" id="UP000234275"/>
    </source>
</evidence>
<evidence type="ECO:0000313" key="1">
    <source>
        <dbReference type="EMBL" id="PLB45827.1"/>
    </source>
</evidence>
<sequence>MPLPTYSRRFGRTYHGLDAVDPNVCYRKIGKVLADCRLRVSKSQWGELGEEATRAGIAYMDLAFNKPFQCSLTNASVTITLEEQNSDRCRERDYPRLSRLRRQHWEDEPEQTDIRITDHYGPKSLSGEPSLVTVKRALNITPEVNVLGSGGGGIGMNREKEFNYESRWTFTGRLLSTPPRSTYRTLKWELQESDPEYQTMRRNMFHTAFAFHHGKNPFLMKIEIHGRLHRSRDRVKDKIRQLRFPDPFNKAQGQSEILVRPYIGDHRLLRRLDGLAQSLPHAMERENMLQTSMQLPNTMPVSFQETMNEN</sequence>
<name>A0A2I2FYX7_9EURO</name>
<protein>
    <submittedName>
        <fullName evidence="1">Uncharacterized protein</fullName>
    </submittedName>
</protein>
<dbReference type="VEuPathDB" id="FungiDB:P170DRAFT_363847"/>
<dbReference type="AlphaFoldDB" id="A0A2I2FYX7"/>
<keyword evidence="2" id="KW-1185">Reference proteome</keyword>
<gene>
    <name evidence="1" type="ORF">P170DRAFT_363847</name>
</gene>
<comment type="caution">
    <text evidence="1">The sequence shown here is derived from an EMBL/GenBank/DDBJ whole genome shotgun (WGS) entry which is preliminary data.</text>
</comment>
<reference evidence="1 2" key="1">
    <citation type="submission" date="2016-12" db="EMBL/GenBank/DDBJ databases">
        <title>The genomes of Aspergillus section Nigri reveals drivers in fungal speciation.</title>
        <authorList>
            <consortium name="DOE Joint Genome Institute"/>
            <person name="Vesth T.C."/>
            <person name="Nybo J."/>
            <person name="Theobald S."/>
            <person name="Brandl J."/>
            <person name="Frisvad J.C."/>
            <person name="Nielsen K.F."/>
            <person name="Lyhne E.K."/>
            <person name="Kogle M.E."/>
            <person name="Kuo A."/>
            <person name="Riley R."/>
            <person name="Clum A."/>
            <person name="Nolan M."/>
            <person name="Lipzen A."/>
            <person name="Salamov A."/>
            <person name="Henrissat B."/>
            <person name="Wiebenga A."/>
            <person name="De Vries R.P."/>
            <person name="Grigoriev I.V."/>
            <person name="Mortensen U.H."/>
            <person name="Andersen M.R."/>
            <person name="Baker S.E."/>
        </authorList>
    </citation>
    <scope>NUCLEOTIDE SEQUENCE [LARGE SCALE GENOMIC DNA]</scope>
    <source>
        <strain evidence="1 2">IBT 23096</strain>
    </source>
</reference>
<dbReference type="GeneID" id="36552313"/>
<proteinExistence type="predicted"/>
<dbReference type="OrthoDB" id="3922785at2759"/>
<dbReference type="EMBL" id="MSFO01000007">
    <property type="protein sequence ID" value="PLB45827.1"/>
    <property type="molecule type" value="Genomic_DNA"/>
</dbReference>
<dbReference type="Proteomes" id="UP000234275">
    <property type="component" value="Unassembled WGS sequence"/>
</dbReference>
<accession>A0A2I2FYX7</accession>
<feature type="non-terminal residue" evidence="1">
    <location>
        <position position="310"/>
    </location>
</feature>
<dbReference type="RefSeq" id="XP_024701129.1">
    <property type="nucleotide sequence ID" value="XM_024844613.1"/>
</dbReference>
<organism evidence="1 2">
    <name type="scientific">Aspergillus steynii IBT 23096</name>
    <dbReference type="NCBI Taxonomy" id="1392250"/>
    <lineage>
        <taxon>Eukaryota</taxon>
        <taxon>Fungi</taxon>
        <taxon>Dikarya</taxon>
        <taxon>Ascomycota</taxon>
        <taxon>Pezizomycotina</taxon>
        <taxon>Eurotiomycetes</taxon>
        <taxon>Eurotiomycetidae</taxon>
        <taxon>Eurotiales</taxon>
        <taxon>Aspergillaceae</taxon>
        <taxon>Aspergillus</taxon>
        <taxon>Aspergillus subgen. Circumdati</taxon>
    </lineage>
</organism>